<organism evidence="4 5">
    <name type="scientific">Streptomyces chrestomyceticus JCM 4735</name>
    <dbReference type="NCBI Taxonomy" id="1306181"/>
    <lineage>
        <taxon>Bacteria</taxon>
        <taxon>Bacillati</taxon>
        <taxon>Actinomycetota</taxon>
        <taxon>Actinomycetes</taxon>
        <taxon>Kitasatosporales</taxon>
        <taxon>Streptomycetaceae</taxon>
        <taxon>Streptomyces</taxon>
    </lineage>
</organism>
<comment type="caution">
    <text evidence="4">The sequence shown here is derived from an EMBL/GenBank/DDBJ whole genome shotgun (WGS) entry which is preliminary data.</text>
</comment>
<accession>A0A7U9KT47</accession>
<dbReference type="RefSeq" id="WP_244955115.1">
    <property type="nucleotide sequence ID" value="NZ_BHZC01000001.1"/>
</dbReference>
<dbReference type="InterPro" id="IPR036388">
    <property type="entry name" value="WH-like_DNA-bd_sf"/>
</dbReference>
<keyword evidence="1" id="KW-0805">Transcription regulation</keyword>
<dbReference type="InterPro" id="IPR029016">
    <property type="entry name" value="GAF-like_dom_sf"/>
</dbReference>
<proteinExistence type="predicted"/>
<evidence type="ECO:0000313" key="5">
    <source>
        <dbReference type="Proteomes" id="UP000287830"/>
    </source>
</evidence>
<dbReference type="SMART" id="SM01012">
    <property type="entry name" value="ANTAR"/>
    <property type="match status" value="1"/>
</dbReference>
<dbReference type="Gene3D" id="1.10.10.10">
    <property type="entry name" value="Winged helix-like DNA-binding domain superfamily/Winged helix DNA-binding domain"/>
    <property type="match status" value="1"/>
</dbReference>
<dbReference type="InterPro" id="IPR005561">
    <property type="entry name" value="ANTAR"/>
</dbReference>
<dbReference type="AlphaFoldDB" id="A0A7U9KT47"/>
<dbReference type="InterPro" id="IPR012074">
    <property type="entry name" value="GAF_ANTAR"/>
</dbReference>
<keyword evidence="2" id="KW-0804">Transcription</keyword>
<dbReference type="SUPFAM" id="SSF55781">
    <property type="entry name" value="GAF domain-like"/>
    <property type="match status" value="1"/>
</dbReference>
<name>A0A7U9KT47_9ACTN</name>
<dbReference type="Pfam" id="PF03861">
    <property type="entry name" value="ANTAR"/>
    <property type="match status" value="1"/>
</dbReference>
<dbReference type="PROSITE" id="PS50921">
    <property type="entry name" value="ANTAR"/>
    <property type="match status" value="1"/>
</dbReference>
<evidence type="ECO:0000259" key="3">
    <source>
        <dbReference type="PROSITE" id="PS50921"/>
    </source>
</evidence>
<dbReference type="Proteomes" id="UP000287830">
    <property type="component" value="Unassembled WGS sequence"/>
</dbReference>
<reference evidence="4 5" key="1">
    <citation type="submission" date="2018-11" db="EMBL/GenBank/DDBJ databases">
        <title>Whole genome sequence of Streptomyces chrestomyceticus NBRC 13444(T).</title>
        <authorList>
            <person name="Komaki H."/>
            <person name="Tamura T."/>
        </authorList>
    </citation>
    <scope>NUCLEOTIDE SEQUENCE [LARGE SCALE GENOMIC DNA]</scope>
    <source>
        <strain evidence="4 5">NBRC 13444</strain>
    </source>
</reference>
<protein>
    <submittedName>
        <fullName evidence="4">Transcriptional regulator</fullName>
    </submittedName>
</protein>
<evidence type="ECO:0000256" key="1">
    <source>
        <dbReference type="ARBA" id="ARBA00023015"/>
    </source>
</evidence>
<dbReference type="Gene3D" id="3.30.450.40">
    <property type="match status" value="1"/>
</dbReference>
<evidence type="ECO:0000313" key="4">
    <source>
        <dbReference type="EMBL" id="GCD34894.1"/>
    </source>
</evidence>
<dbReference type="GeneID" id="95621602"/>
<dbReference type="EMBL" id="BHZC01000001">
    <property type="protein sequence ID" value="GCD34894.1"/>
    <property type="molecule type" value="Genomic_DNA"/>
</dbReference>
<dbReference type="InterPro" id="IPR003018">
    <property type="entry name" value="GAF"/>
</dbReference>
<gene>
    <name evidence="4" type="ORF">OEIGOIKO_02634</name>
</gene>
<dbReference type="GO" id="GO:0003723">
    <property type="term" value="F:RNA binding"/>
    <property type="evidence" value="ECO:0007669"/>
    <property type="project" value="InterPro"/>
</dbReference>
<dbReference type="PIRSF" id="PIRSF036625">
    <property type="entry name" value="GAF_ANTAR"/>
    <property type="match status" value="1"/>
</dbReference>
<feature type="domain" description="ANTAR" evidence="3">
    <location>
        <begin position="172"/>
        <end position="233"/>
    </location>
</feature>
<sequence>MDITESQARVAEAMRDLVHRTSDFDPLELLHDLTAHVAQLLPVAGAGVTVLDEMRRVEYATASDERCRHLEQVQIDLDEGPCLEATRTGVALAVSSLTGPPALRWPRFARNARRVGITAVAAVPLRSPALTIGALNLMSDQDSDAAPDGPRLRIAQALADAAASCFGHRQQARDQAAVIEQLTIALDSRLVIEQAKGVLSERLKVSVDEAFQRLRRHARARQQKLTALAAEVAQGTIPTELARS</sequence>
<evidence type="ECO:0000256" key="2">
    <source>
        <dbReference type="ARBA" id="ARBA00023163"/>
    </source>
</evidence>
<dbReference type="Pfam" id="PF13185">
    <property type="entry name" value="GAF_2"/>
    <property type="match status" value="1"/>
</dbReference>